<evidence type="ECO:0000313" key="1">
    <source>
        <dbReference type="EMBL" id="KAJ1892712.1"/>
    </source>
</evidence>
<protein>
    <submittedName>
        <fullName evidence="1">Uncharacterized protein</fullName>
    </submittedName>
</protein>
<accession>A0ACC1ICL5</accession>
<proteinExistence type="predicted"/>
<comment type="caution">
    <text evidence="1">The sequence shown here is derived from an EMBL/GenBank/DDBJ whole genome shotgun (WGS) entry which is preliminary data.</text>
</comment>
<dbReference type="EMBL" id="JANBPG010000947">
    <property type="protein sequence ID" value="KAJ1892712.1"/>
    <property type="molecule type" value="Genomic_DNA"/>
</dbReference>
<dbReference type="Proteomes" id="UP001150581">
    <property type="component" value="Unassembled WGS sequence"/>
</dbReference>
<gene>
    <name evidence="1" type="ORF">LPJ66_006182</name>
</gene>
<sequence>MLRATLSRRTARVLQATQRKQPAQRLAYTTAGETPAPAAAEKTKERPRIRYMGISEPSAALRRMTQQISTGELNVDTQSDIDAFRFTTDDLLRDLPMQRARVLGDATTAAMSLAVASREETAELLAVGRRQRAEQIKGAFTAKQLGAYLGAHGERRGGTKSELAMRIIDKLWGISAREFAARLEKPREPTAVADGLTLPLGEDAQEQVRQLAPGAVAELEREYAVTIAIAPDRATVRAAGPMHAVRGALSALRERLTADTTVEVDVARYAARRPLSARHVSRVAGKLSHAMAHATVSSCDGELFVGGERRAALDAQQALVSALGESRDAFFGVVPRALAGPVATLVPAAAVFSRPRSFVPDAALHVQGVSELAAPVAALSHHALFAKPGGAALRLSAGALPEALRAWCGGAGRVRARLGRVLVDADCGHAGEPLGAQFHDASELLRQLGERAPLFGFAPDVSALRWLHGSKDAPLSRYVELTFRRIALAAGGAKCAYTLPVYADGSLVVRIPADSAQLRFGDMRVRCHSDERAANVALLGAPHDFQVLAHTEAAADGVQAEEVRRVAARLGLLGDGARVDARRHDVVQLGGGGERFALTGASVEAVVRRRIVGGLAASMHQTWDIIDDLRFSQVHLHAQADGIEELDWDRFLVLLFQAAHERPTTLATSTPFH</sequence>
<name>A0ACC1ICL5_9FUNG</name>
<evidence type="ECO:0000313" key="2">
    <source>
        <dbReference type="Proteomes" id="UP001150581"/>
    </source>
</evidence>
<keyword evidence="2" id="KW-1185">Reference proteome</keyword>
<organism evidence="1 2">
    <name type="scientific">Kickxella alabastrina</name>
    <dbReference type="NCBI Taxonomy" id="61397"/>
    <lineage>
        <taxon>Eukaryota</taxon>
        <taxon>Fungi</taxon>
        <taxon>Fungi incertae sedis</taxon>
        <taxon>Zoopagomycota</taxon>
        <taxon>Kickxellomycotina</taxon>
        <taxon>Kickxellomycetes</taxon>
        <taxon>Kickxellales</taxon>
        <taxon>Kickxellaceae</taxon>
        <taxon>Kickxella</taxon>
    </lineage>
</organism>
<reference evidence="1" key="1">
    <citation type="submission" date="2022-07" db="EMBL/GenBank/DDBJ databases">
        <title>Phylogenomic reconstructions and comparative analyses of Kickxellomycotina fungi.</title>
        <authorList>
            <person name="Reynolds N.K."/>
            <person name="Stajich J.E."/>
            <person name="Barry K."/>
            <person name="Grigoriev I.V."/>
            <person name="Crous P."/>
            <person name="Smith M.E."/>
        </authorList>
    </citation>
    <scope>NUCLEOTIDE SEQUENCE</scope>
    <source>
        <strain evidence="1">Benny 63K</strain>
    </source>
</reference>